<accession>A0A409XWY6</accession>
<dbReference type="InParanoid" id="A0A409XWY6"/>
<keyword evidence="4" id="KW-1185">Reference proteome</keyword>
<keyword evidence="1" id="KW-0694">RNA-binding</keyword>
<evidence type="ECO:0000313" key="3">
    <source>
        <dbReference type="EMBL" id="PPQ95241.1"/>
    </source>
</evidence>
<protein>
    <recommendedName>
        <fullName evidence="2">DRBM domain-containing protein</fullName>
    </recommendedName>
</protein>
<reference evidence="3 4" key="1">
    <citation type="journal article" date="2018" name="Evol. Lett.">
        <title>Horizontal gene cluster transfer increased hallucinogenic mushroom diversity.</title>
        <authorList>
            <person name="Reynolds H.T."/>
            <person name="Vijayakumar V."/>
            <person name="Gluck-Thaler E."/>
            <person name="Korotkin H.B."/>
            <person name="Matheny P.B."/>
            <person name="Slot J.C."/>
        </authorList>
    </citation>
    <scope>NUCLEOTIDE SEQUENCE [LARGE SCALE GENOMIC DNA]</scope>
    <source>
        <strain evidence="3 4">SRW20</strain>
    </source>
</reference>
<evidence type="ECO:0000313" key="4">
    <source>
        <dbReference type="Proteomes" id="UP000284706"/>
    </source>
</evidence>
<dbReference type="PROSITE" id="PS50137">
    <property type="entry name" value="DS_RBD"/>
    <property type="match status" value="1"/>
</dbReference>
<comment type="caution">
    <text evidence="3">The sequence shown here is derived from an EMBL/GenBank/DDBJ whole genome shotgun (WGS) entry which is preliminary data.</text>
</comment>
<dbReference type="EMBL" id="NHYE01001431">
    <property type="protein sequence ID" value="PPQ95241.1"/>
    <property type="molecule type" value="Genomic_DNA"/>
</dbReference>
<dbReference type="CDD" id="cd19875">
    <property type="entry name" value="DSRM_EIF2AK2-like"/>
    <property type="match status" value="1"/>
</dbReference>
<sequence length="81" mass="9045">MTPDPADPRTRLNNFCQHLKLTLTFGLEETGPQNQPEWKSVAYINDVEYGRGSGSTKGDAKKVAAEAALTQMKKQYPGYHF</sequence>
<dbReference type="AlphaFoldDB" id="A0A409XWY6"/>
<dbReference type="GO" id="GO:0003723">
    <property type="term" value="F:RNA binding"/>
    <property type="evidence" value="ECO:0007669"/>
    <property type="project" value="UniProtKB-UniRule"/>
</dbReference>
<dbReference type="Pfam" id="PF00035">
    <property type="entry name" value="dsrm"/>
    <property type="match status" value="1"/>
</dbReference>
<evidence type="ECO:0000259" key="2">
    <source>
        <dbReference type="PROSITE" id="PS50137"/>
    </source>
</evidence>
<dbReference type="Gene3D" id="3.30.160.20">
    <property type="match status" value="1"/>
</dbReference>
<evidence type="ECO:0000256" key="1">
    <source>
        <dbReference type="PROSITE-ProRule" id="PRU00266"/>
    </source>
</evidence>
<dbReference type="SUPFAM" id="SSF54768">
    <property type="entry name" value="dsRNA-binding domain-like"/>
    <property type="match status" value="1"/>
</dbReference>
<dbReference type="InterPro" id="IPR014720">
    <property type="entry name" value="dsRBD_dom"/>
</dbReference>
<dbReference type="OrthoDB" id="112668at2759"/>
<dbReference type="Proteomes" id="UP000284706">
    <property type="component" value="Unassembled WGS sequence"/>
</dbReference>
<organism evidence="3 4">
    <name type="scientific">Gymnopilus dilepis</name>
    <dbReference type="NCBI Taxonomy" id="231916"/>
    <lineage>
        <taxon>Eukaryota</taxon>
        <taxon>Fungi</taxon>
        <taxon>Dikarya</taxon>
        <taxon>Basidiomycota</taxon>
        <taxon>Agaricomycotina</taxon>
        <taxon>Agaricomycetes</taxon>
        <taxon>Agaricomycetidae</taxon>
        <taxon>Agaricales</taxon>
        <taxon>Agaricineae</taxon>
        <taxon>Hymenogastraceae</taxon>
        <taxon>Gymnopilus</taxon>
    </lineage>
</organism>
<feature type="domain" description="DRBM" evidence="2">
    <location>
        <begin position="7"/>
        <end position="74"/>
    </location>
</feature>
<dbReference type="SMART" id="SM00358">
    <property type="entry name" value="DSRM"/>
    <property type="match status" value="1"/>
</dbReference>
<proteinExistence type="predicted"/>
<gene>
    <name evidence="3" type="ORF">CVT26_014932</name>
</gene>
<name>A0A409XWY6_9AGAR</name>